<keyword evidence="1" id="KW-0808">Transferase</keyword>
<gene>
    <name evidence="5" type="ORF">E4O92_19130</name>
</gene>
<dbReference type="OrthoDB" id="7208816at2"/>
<dbReference type="PANTHER" id="PTHR36837">
    <property type="entry name" value="POLY(3-HYDROXYALKANOATE) POLYMERASE SUBUNIT PHAC"/>
    <property type="match status" value="1"/>
</dbReference>
<reference evidence="5 6" key="1">
    <citation type="submission" date="2019-03" db="EMBL/GenBank/DDBJ databases">
        <title>Draft genome of Massilia hortus sp. nov., a novel bacterial species of the Oxalobacteraceae family.</title>
        <authorList>
            <person name="Peta V."/>
            <person name="Raths R."/>
            <person name="Bucking H."/>
        </authorList>
    </citation>
    <scope>NUCLEOTIDE SEQUENCE [LARGE SCALE GENOMIC DNA]</scope>
    <source>
        <strain evidence="5 6">ONC3</strain>
    </source>
</reference>
<dbReference type="SUPFAM" id="SSF53474">
    <property type="entry name" value="alpha/beta-Hydrolases"/>
    <property type="match status" value="1"/>
</dbReference>
<dbReference type="InterPro" id="IPR029058">
    <property type="entry name" value="AB_hydrolase_fold"/>
</dbReference>
<evidence type="ECO:0000259" key="3">
    <source>
        <dbReference type="Pfam" id="PF07167"/>
    </source>
</evidence>
<dbReference type="InterPro" id="IPR051321">
    <property type="entry name" value="PHA/PHB_synthase"/>
</dbReference>
<dbReference type="Gene3D" id="3.40.50.1820">
    <property type="entry name" value="alpha/beta hydrolase"/>
    <property type="match status" value="1"/>
</dbReference>
<accession>A0A4Y9SRL8</accession>
<dbReference type="AlphaFoldDB" id="A0A4Y9SRL8"/>
<dbReference type="Pfam" id="PF12551">
    <property type="entry name" value="PHBC_N"/>
    <property type="match status" value="1"/>
</dbReference>
<dbReference type="InterPro" id="IPR010941">
    <property type="entry name" value="PhaC_N"/>
</dbReference>
<keyword evidence="2" id="KW-0012">Acyltransferase</keyword>
<dbReference type="GO" id="GO:0042619">
    <property type="term" value="P:poly-hydroxybutyrate biosynthetic process"/>
    <property type="evidence" value="ECO:0007669"/>
    <property type="project" value="InterPro"/>
</dbReference>
<evidence type="ECO:0000259" key="4">
    <source>
        <dbReference type="Pfam" id="PF12551"/>
    </source>
</evidence>
<protein>
    <submittedName>
        <fullName evidence="5">Alpha/beta fold hydrolase</fullName>
    </submittedName>
</protein>
<feature type="domain" description="Poly-beta-hydroxybutyrate polymerase N-terminal" evidence="4">
    <location>
        <begin position="12"/>
        <end position="50"/>
    </location>
</feature>
<dbReference type="InterPro" id="IPR022211">
    <property type="entry name" value="PHBC_N"/>
</dbReference>
<keyword evidence="6" id="KW-1185">Reference proteome</keyword>
<sequence>MLQNLIAAFDSHPAHPADRLRHALLAWTIQPLSPGSLALAFTDWYVHFAMYAAKHGDLVLKTADSCLRLAHWTARELLGEHPDPCVEPLPFDHRFLDDKWHQWPFNFLYQAFLLQEQGWQWATHGIRGMHPHHESLVSFLIRQTLDVMSPSNFLLTNPEVISATIEEHGRNLQRGIHAFTEDVSRFLRGESPRGTEAYTVGKELAITPGKVVYRNHLMELIQYESSTSQVRPQPVLIVPAWIMKYYILDLQPDDSLVKYLVDRGYTVFMVSWKNPGPEERDVHFDDYRRHGVMAALDAVGTIIPGQKVHGVGYCLGGTLLTVAAAQMARVDDARLQSMTLFASLTDFSEPGELGLFIDPSQVAYLEDVMWEQGYFSGVRMREVFFFLHSIDLIWSRYVREYLLGEPRKMFDLMAWNADATNMPYRMHSEYLRHFYLNNDLTQGRFEIDGEPVMLLDIRIPIFAVGTVRDHIAPWKSVYKINRVTRTEVTFALTTGGHNVGVVNPPGQDRYAYQIHTRQPSEKYLQADDFHARTELRDGSWWPAWESWLAARSGDLACPPPRMGAPDEGYPVLMAAPGMYVMETARLSIERET</sequence>
<proteinExistence type="predicted"/>
<keyword evidence="5" id="KW-0378">Hydrolase</keyword>
<dbReference type="GO" id="GO:0016746">
    <property type="term" value="F:acyltransferase activity"/>
    <property type="evidence" value="ECO:0007669"/>
    <property type="project" value="UniProtKB-KW"/>
</dbReference>
<dbReference type="PANTHER" id="PTHR36837:SF5">
    <property type="entry name" value="POLY-3-HYDROXYBUTYRATE SYNTHASE"/>
    <property type="match status" value="1"/>
</dbReference>
<comment type="caution">
    <text evidence="5">The sequence shown here is derived from an EMBL/GenBank/DDBJ whole genome shotgun (WGS) entry which is preliminary data.</text>
</comment>
<evidence type="ECO:0000313" key="5">
    <source>
        <dbReference type="EMBL" id="TFW29340.1"/>
    </source>
</evidence>
<evidence type="ECO:0000313" key="6">
    <source>
        <dbReference type="Proteomes" id="UP000297258"/>
    </source>
</evidence>
<name>A0A4Y9SRL8_9BURK</name>
<evidence type="ECO:0000256" key="2">
    <source>
        <dbReference type="ARBA" id="ARBA00023315"/>
    </source>
</evidence>
<dbReference type="Pfam" id="PF07167">
    <property type="entry name" value="PhaC_N"/>
    <property type="match status" value="1"/>
</dbReference>
<dbReference type="Proteomes" id="UP000297258">
    <property type="component" value="Unassembled WGS sequence"/>
</dbReference>
<feature type="domain" description="Poly-beta-hydroxybutyrate polymerase N-terminal" evidence="3">
    <location>
        <begin position="92"/>
        <end position="260"/>
    </location>
</feature>
<evidence type="ECO:0000256" key="1">
    <source>
        <dbReference type="ARBA" id="ARBA00022679"/>
    </source>
</evidence>
<dbReference type="GO" id="GO:0016787">
    <property type="term" value="F:hydrolase activity"/>
    <property type="evidence" value="ECO:0007669"/>
    <property type="project" value="UniProtKB-KW"/>
</dbReference>
<organism evidence="5 6">
    <name type="scientific">Massilia horti</name>
    <dbReference type="NCBI Taxonomy" id="2562153"/>
    <lineage>
        <taxon>Bacteria</taxon>
        <taxon>Pseudomonadati</taxon>
        <taxon>Pseudomonadota</taxon>
        <taxon>Betaproteobacteria</taxon>
        <taxon>Burkholderiales</taxon>
        <taxon>Oxalobacteraceae</taxon>
        <taxon>Telluria group</taxon>
        <taxon>Massilia</taxon>
    </lineage>
</organism>
<dbReference type="EMBL" id="SPUM01000126">
    <property type="protein sequence ID" value="TFW29340.1"/>
    <property type="molecule type" value="Genomic_DNA"/>
</dbReference>